<name>A0ABT5G371_9ACTN</name>
<sequence length="54" mass="5779">MAHPVVRDCLKSLVQGLDPRSAAGSHQGLRLRPAGQQPGRPLLGLPSGLRLPFR</sequence>
<dbReference type="EMBL" id="JAQOSK010000016">
    <property type="protein sequence ID" value="MDC2959289.1"/>
    <property type="molecule type" value="Genomic_DNA"/>
</dbReference>
<dbReference type="RefSeq" id="WP_272177744.1">
    <property type="nucleotide sequence ID" value="NZ_JAQOSK010000016.1"/>
</dbReference>
<protein>
    <submittedName>
        <fullName evidence="2">Uncharacterized protein</fullName>
    </submittedName>
</protein>
<evidence type="ECO:0000313" key="3">
    <source>
        <dbReference type="Proteomes" id="UP001221328"/>
    </source>
</evidence>
<keyword evidence="3" id="KW-1185">Reference proteome</keyword>
<feature type="region of interest" description="Disordered" evidence="1">
    <location>
        <begin position="20"/>
        <end position="54"/>
    </location>
</feature>
<evidence type="ECO:0000313" key="2">
    <source>
        <dbReference type="EMBL" id="MDC2959289.1"/>
    </source>
</evidence>
<reference evidence="2 3" key="1">
    <citation type="journal article" date="2015" name="Int. J. Syst. Evol. Microbiol.">
        <title>Streptomyces gilvifuscus sp. nov., an actinomycete that produces antibacterial compounds isolated from soil.</title>
        <authorList>
            <person name="Nguyen T.M."/>
            <person name="Kim J."/>
        </authorList>
    </citation>
    <scope>NUCLEOTIDE SEQUENCE [LARGE SCALE GENOMIC DNA]</scope>
    <source>
        <strain evidence="2 3">T113</strain>
    </source>
</reference>
<dbReference type="Proteomes" id="UP001221328">
    <property type="component" value="Unassembled WGS sequence"/>
</dbReference>
<feature type="compositionally biased region" description="Low complexity" evidence="1">
    <location>
        <begin position="35"/>
        <end position="54"/>
    </location>
</feature>
<evidence type="ECO:0000256" key="1">
    <source>
        <dbReference type="SAM" id="MobiDB-lite"/>
    </source>
</evidence>
<organism evidence="2 3">
    <name type="scientific">Streptomyces gilvifuscus</name>
    <dbReference type="NCBI Taxonomy" id="1550617"/>
    <lineage>
        <taxon>Bacteria</taxon>
        <taxon>Bacillati</taxon>
        <taxon>Actinomycetota</taxon>
        <taxon>Actinomycetes</taxon>
        <taxon>Kitasatosporales</taxon>
        <taxon>Streptomycetaceae</taxon>
        <taxon>Streptomyces</taxon>
    </lineage>
</organism>
<proteinExistence type="predicted"/>
<gene>
    <name evidence="2" type="ORF">PO587_33150</name>
</gene>
<accession>A0ABT5G371</accession>
<comment type="caution">
    <text evidence="2">The sequence shown here is derived from an EMBL/GenBank/DDBJ whole genome shotgun (WGS) entry which is preliminary data.</text>
</comment>